<dbReference type="AlphaFoldDB" id="A0AAU9WDH6"/>
<dbReference type="FunFam" id="1.50.10.10:FF:000021">
    <property type="entry name" value="N-acylglucosamine 2-epimerase"/>
    <property type="match status" value="1"/>
</dbReference>
<evidence type="ECO:0000256" key="2">
    <source>
        <dbReference type="ARBA" id="ARBA00008558"/>
    </source>
</evidence>
<dbReference type="InterPro" id="IPR010819">
    <property type="entry name" value="AGE/CE"/>
</dbReference>
<evidence type="ECO:0000256" key="4">
    <source>
        <dbReference type="ARBA" id="ARBA00014959"/>
    </source>
</evidence>
<comment type="caution">
    <text evidence="11">The sequence shown here is derived from an EMBL/GenBank/DDBJ whole genome shotgun (WGS) entry which is preliminary data.</text>
</comment>
<evidence type="ECO:0000256" key="8">
    <source>
        <dbReference type="ARBA" id="ARBA00033215"/>
    </source>
</evidence>
<evidence type="ECO:0000256" key="6">
    <source>
        <dbReference type="ARBA" id="ARBA00031608"/>
    </source>
</evidence>
<proteinExistence type="inferred from homology"/>
<evidence type="ECO:0000256" key="7">
    <source>
        <dbReference type="ARBA" id="ARBA00031909"/>
    </source>
</evidence>
<evidence type="ECO:0000313" key="11">
    <source>
        <dbReference type="EMBL" id="CAH3110850.1"/>
    </source>
</evidence>
<accession>A0AAU9WDH6</accession>
<evidence type="ECO:0000256" key="10">
    <source>
        <dbReference type="ARBA" id="ARBA00046544"/>
    </source>
</evidence>
<comment type="catalytic activity">
    <reaction evidence="9">
        <text>an N-acyl-D-glucosamine = an N-acyl-D-mannosamine</text>
        <dbReference type="Rhea" id="RHEA:19033"/>
        <dbReference type="ChEBI" id="CHEBI:16062"/>
        <dbReference type="ChEBI" id="CHEBI:17274"/>
        <dbReference type="EC" id="5.1.3.8"/>
    </reaction>
    <physiologicalReaction direction="left-to-right" evidence="9">
        <dbReference type="Rhea" id="RHEA:19034"/>
    </physiologicalReaction>
    <physiologicalReaction direction="right-to-left" evidence="9">
        <dbReference type="Rhea" id="RHEA:19035"/>
    </physiologicalReaction>
</comment>
<evidence type="ECO:0000256" key="1">
    <source>
        <dbReference type="ARBA" id="ARBA00004878"/>
    </source>
</evidence>
<organism evidence="11 12">
    <name type="scientific">Pocillopora meandrina</name>
    <dbReference type="NCBI Taxonomy" id="46732"/>
    <lineage>
        <taxon>Eukaryota</taxon>
        <taxon>Metazoa</taxon>
        <taxon>Cnidaria</taxon>
        <taxon>Anthozoa</taxon>
        <taxon>Hexacorallia</taxon>
        <taxon>Scleractinia</taxon>
        <taxon>Astrocoeniina</taxon>
        <taxon>Pocilloporidae</taxon>
        <taxon>Pocillopora</taxon>
    </lineage>
</organism>
<keyword evidence="5" id="KW-0413">Isomerase</keyword>
<dbReference type="SUPFAM" id="SSF48208">
    <property type="entry name" value="Six-hairpin glycosidases"/>
    <property type="match status" value="1"/>
</dbReference>
<evidence type="ECO:0000313" key="12">
    <source>
        <dbReference type="Proteomes" id="UP001159428"/>
    </source>
</evidence>
<protein>
    <recommendedName>
        <fullName evidence="4">N-acylglucosamine 2-epimerase</fullName>
        <ecNumber evidence="3">5.1.3.8</ecNumber>
    </recommendedName>
    <alternativeName>
        <fullName evidence="8">GlcNAc 2-epimerase</fullName>
    </alternativeName>
    <alternativeName>
        <fullName evidence="6">N-acetyl-D-glucosamine 2-epimerase</fullName>
    </alternativeName>
    <alternativeName>
        <fullName evidence="7">Renin-binding protein</fullName>
    </alternativeName>
</protein>
<comment type="pathway">
    <text evidence="1">Amino-sugar metabolism; N-acetylneuraminate degradation.</text>
</comment>
<name>A0AAU9WDH6_9CNID</name>
<evidence type="ECO:0000256" key="5">
    <source>
        <dbReference type="ARBA" id="ARBA00023235"/>
    </source>
</evidence>
<dbReference type="GO" id="GO:0005975">
    <property type="term" value="P:carbohydrate metabolic process"/>
    <property type="evidence" value="ECO:0007669"/>
    <property type="project" value="InterPro"/>
</dbReference>
<comment type="subunit">
    <text evidence="10">Homodimer. Forms a heterodimer with renin and inhibits its activity.</text>
</comment>
<keyword evidence="12" id="KW-1185">Reference proteome</keyword>
<dbReference type="PANTHER" id="PTHR15108">
    <property type="entry name" value="N-ACYLGLUCOSAMINE-2-EPIMERASE"/>
    <property type="match status" value="1"/>
</dbReference>
<dbReference type="Gene3D" id="1.50.10.10">
    <property type="match status" value="1"/>
</dbReference>
<dbReference type="InterPro" id="IPR012341">
    <property type="entry name" value="6hp_glycosidase-like_sf"/>
</dbReference>
<reference evidence="11 12" key="1">
    <citation type="submission" date="2022-05" db="EMBL/GenBank/DDBJ databases">
        <authorList>
            <consortium name="Genoscope - CEA"/>
            <person name="William W."/>
        </authorList>
    </citation>
    <scope>NUCLEOTIDE SEQUENCE [LARGE SCALE GENOMIC DNA]</scope>
</reference>
<gene>
    <name evidence="11" type="ORF">PMEA_00003847</name>
</gene>
<dbReference type="Pfam" id="PF07221">
    <property type="entry name" value="GlcNAc_2-epim"/>
    <property type="match status" value="1"/>
</dbReference>
<evidence type="ECO:0000256" key="9">
    <source>
        <dbReference type="ARBA" id="ARBA00034243"/>
    </source>
</evidence>
<dbReference type="GO" id="GO:0050121">
    <property type="term" value="F:N-acylglucosamine 2-epimerase activity"/>
    <property type="evidence" value="ECO:0007669"/>
    <property type="project" value="UniProtKB-EC"/>
</dbReference>
<evidence type="ECO:0000256" key="3">
    <source>
        <dbReference type="ARBA" id="ARBA00013176"/>
    </source>
</evidence>
<dbReference type="EMBL" id="CALNXJ010000012">
    <property type="protein sequence ID" value="CAH3110850.1"/>
    <property type="molecule type" value="Genomic_DNA"/>
</dbReference>
<sequence>MAPTIVPGREQGTKWRTFGSRRVRRGSTVKGKRVTRNQVNKKVGSHTTLRYTPRLAKKYYNLRPRKSTQELGHYTSPSNMGLLRDQLEQYLARMEDELDKTINFWLEKSGDKRNGGYYVCLARDGKVYDDSKYGWLEGRQVWMYSKLYNESWKYGKVKILKAALSGGEFLLNHIKNPEDGRCYFQVTAEGKPIKIQRTIFTECFYAIAMAELYRASNLIKYKEEAVRMLSLVTHWARIDDTQLGRPKLSGQEAANPLAVPMMLLYVIDEVCREDDELRQAYIEDEEWAVQQILKHLQRKGRVVLEKVTEEGKEISGAEGRLINPGHAIEAGWFLLQYATRTQNDELARIAIDKFIVQSFDTGWDDMYGGILYYLDASGFSPTQLEWNMKLWWPHAEALIALLMAYKETREERFMEKFDLVFQYTFSHFSDSQYGEWFGYLNQKGEVTHTFKGGPFKGCFHVPRCLHMCIKMLKELLEEKTLTNGLANGLANGNGVV</sequence>
<comment type="similarity">
    <text evidence="2">Belongs to the N-acylglucosamine 2-epimerase family.</text>
</comment>
<dbReference type="EC" id="5.1.3.8" evidence="3"/>
<dbReference type="Proteomes" id="UP001159428">
    <property type="component" value="Unassembled WGS sequence"/>
</dbReference>
<dbReference type="InterPro" id="IPR008928">
    <property type="entry name" value="6-hairpin_glycosidase_sf"/>
</dbReference>